<dbReference type="VEuPathDB" id="TriTrypDB:ADEAN_000905300"/>
<dbReference type="SUPFAM" id="SSF52799">
    <property type="entry name" value="(Phosphotyrosine protein) phosphatases II"/>
    <property type="match status" value="1"/>
</dbReference>
<organism evidence="8 9">
    <name type="scientific">Angomonas deanei</name>
    <dbReference type="NCBI Taxonomy" id="59799"/>
    <lineage>
        <taxon>Eukaryota</taxon>
        <taxon>Discoba</taxon>
        <taxon>Euglenozoa</taxon>
        <taxon>Kinetoplastea</taxon>
        <taxon>Metakinetoplastina</taxon>
        <taxon>Trypanosomatida</taxon>
        <taxon>Trypanosomatidae</taxon>
        <taxon>Strigomonadinae</taxon>
        <taxon>Angomonas</taxon>
    </lineage>
</organism>
<feature type="domain" description="Tyrosine specific protein phosphatases" evidence="7">
    <location>
        <begin position="63"/>
        <end position="104"/>
    </location>
</feature>
<dbReference type="EMBL" id="LR877165">
    <property type="protein sequence ID" value="CAD2221521.1"/>
    <property type="molecule type" value="Genomic_DNA"/>
</dbReference>
<dbReference type="OrthoDB" id="10252009at2759"/>
<dbReference type="PROSITE" id="PS50056">
    <property type="entry name" value="TYR_PHOSPHATASE_2"/>
    <property type="match status" value="1"/>
</dbReference>
<gene>
    <name evidence="8" type="ORF">ADEAN_000905300</name>
</gene>
<comment type="catalytic activity">
    <reaction evidence="4">
        <text>O-phospho-L-seryl-[protein] + H2O = L-seryl-[protein] + phosphate</text>
        <dbReference type="Rhea" id="RHEA:20629"/>
        <dbReference type="Rhea" id="RHEA-COMP:9863"/>
        <dbReference type="Rhea" id="RHEA-COMP:11604"/>
        <dbReference type="ChEBI" id="CHEBI:15377"/>
        <dbReference type="ChEBI" id="CHEBI:29999"/>
        <dbReference type="ChEBI" id="CHEBI:43474"/>
        <dbReference type="ChEBI" id="CHEBI:83421"/>
        <dbReference type="EC" id="3.1.3.16"/>
    </reaction>
</comment>
<dbReference type="GO" id="GO:0007165">
    <property type="term" value="P:signal transduction"/>
    <property type="evidence" value="ECO:0007669"/>
    <property type="project" value="TreeGrafter"/>
</dbReference>
<proteinExistence type="inferred from homology"/>
<dbReference type="GO" id="GO:0005829">
    <property type="term" value="C:cytosol"/>
    <property type="evidence" value="ECO:0007669"/>
    <property type="project" value="TreeGrafter"/>
</dbReference>
<evidence type="ECO:0000313" key="8">
    <source>
        <dbReference type="EMBL" id="CAD2221521.1"/>
    </source>
</evidence>
<dbReference type="Proteomes" id="UP000515908">
    <property type="component" value="Chromosome 21"/>
</dbReference>
<sequence>MQSMQEIIPGLYCGSYHPAADKATLEAAGITHILCCIGTSPRFPDSFSYLTIATDDRPDFNIEPFFARTFEFIENALVKEHKKVLVHCGAGISRAPSVVCAYLIRKITITRGGGDCPHSPETTVCQPQHGFYETVEKLCDVVGDCGLER</sequence>
<dbReference type="InterPro" id="IPR029021">
    <property type="entry name" value="Prot-tyrosine_phosphatase-like"/>
</dbReference>
<dbReference type="InterPro" id="IPR020422">
    <property type="entry name" value="TYR_PHOSPHATASE_DUAL_dom"/>
</dbReference>
<name>A0A7G2CR89_9TRYP</name>
<dbReference type="PROSITE" id="PS50054">
    <property type="entry name" value="TYR_PHOSPHATASE_DUAL"/>
    <property type="match status" value="1"/>
</dbReference>
<dbReference type="InterPro" id="IPR000340">
    <property type="entry name" value="Dual-sp_phosphatase_cat-dom"/>
</dbReference>
<dbReference type="CDD" id="cd14498">
    <property type="entry name" value="DSP"/>
    <property type="match status" value="1"/>
</dbReference>
<evidence type="ECO:0000256" key="2">
    <source>
        <dbReference type="ARBA" id="ARBA00022801"/>
    </source>
</evidence>
<evidence type="ECO:0000256" key="1">
    <source>
        <dbReference type="ARBA" id="ARBA00008601"/>
    </source>
</evidence>
<evidence type="ECO:0000256" key="5">
    <source>
        <dbReference type="ARBA" id="ARBA00048336"/>
    </source>
</evidence>
<dbReference type="SMART" id="SM00195">
    <property type="entry name" value="DSPc"/>
    <property type="match status" value="1"/>
</dbReference>
<evidence type="ECO:0000256" key="3">
    <source>
        <dbReference type="ARBA" id="ARBA00022912"/>
    </source>
</evidence>
<dbReference type="PANTHER" id="PTHR45948:SF2">
    <property type="entry name" value="DUAL SPECIFICITY PROTEIN PHOSPHATASE"/>
    <property type="match status" value="1"/>
</dbReference>
<accession>A0A7G2CR89</accession>
<evidence type="ECO:0000259" key="7">
    <source>
        <dbReference type="PROSITE" id="PS50056"/>
    </source>
</evidence>
<dbReference type="AlphaFoldDB" id="A0A7G2CR89"/>
<dbReference type="Pfam" id="PF00782">
    <property type="entry name" value="DSPc"/>
    <property type="match status" value="1"/>
</dbReference>
<reference evidence="8 9" key="1">
    <citation type="submission" date="2020-08" db="EMBL/GenBank/DDBJ databases">
        <authorList>
            <person name="Newling K."/>
            <person name="Davey J."/>
            <person name="Forrester S."/>
        </authorList>
    </citation>
    <scope>NUCLEOTIDE SEQUENCE [LARGE SCALE GENOMIC DNA]</scope>
    <source>
        <strain evidence="9">Crithidia deanei Carvalho (ATCC PRA-265)</strain>
    </source>
</reference>
<keyword evidence="3" id="KW-0904">Protein phosphatase</keyword>
<dbReference type="PANTHER" id="PTHR45948">
    <property type="entry name" value="DUAL SPECIFICITY PROTEIN PHOSPHATASE DDB_G0269404-RELATED"/>
    <property type="match status" value="1"/>
</dbReference>
<dbReference type="InterPro" id="IPR000387">
    <property type="entry name" value="Tyr_Pase_dom"/>
</dbReference>
<evidence type="ECO:0000259" key="6">
    <source>
        <dbReference type="PROSITE" id="PS50054"/>
    </source>
</evidence>
<comment type="catalytic activity">
    <reaction evidence="5">
        <text>O-phospho-L-threonyl-[protein] + H2O = L-threonyl-[protein] + phosphate</text>
        <dbReference type="Rhea" id="RHEA:47004"/>
        <dbReference type="Rhea" id="RHEA-COMP:11060"/>
        <dbReference type="Rhea" id="RHEA-COMP:11605"/>
        <dbReference type="ChEBI" id="CHEBI:15377"/>
        <dbReference type="ChEBI" id="CHEBI:30013"/>
        <dbReference type="ChEBI" id="CHEBI:43474"/>
        <dbReference type="ChEBI" id="CHEBI:61977"/>
        <dbReference type="EC" id="3.1.3.16"/>
    </reaction>
</comment>
<feature type="domain" description="Tyrosine-protein phosphatase" evidence="6">
    <location>
        <begin position="3"/>
        <end position="144"/>
    </location>
</feature>
<dbReference type="Gene3D" id="3.90.190.10">
    <property type="entry name" value="Protein tyrosine phosphatase superfamily"/>
    <property type="match status" value="1"/>
</dbReference>
<dbReference type="GO" id="GO:0004722">
    <property type="term" value="F:protein serine/threonine phosphatase activity"/>
    <property type="evidence" value="ECO:0007669"/>
    <property type="project" value="UniProtKB-EC"/>
</dbReference>
<comment type="similarity">
    <text evidence="1">Belongs to the protein-tyrosine phosphatase family. Non-receptor class dual specificity subfamily.</text>
</comment>
<keyword evidence="2" id="KW-0378">Hydrolase</keyword>
<evidence type="ECO:0000256" key="4">
    <source>
        <dbReference type="ARBA" id="ARBA00047761"/>
    </source>
</evidence>
<dbReference type="GO" id="GO:0004725">
    <property type="term" value="F:protein tyrosine phosphatase activity"/>
    <property type="evidence" value="ECO:0007669"/>
    <property type="project" value="TreeGrafter"/>
</dbReference>
<protein>
    <submittedName>
        <fullName evidence="8">Dual specificity phosphatase, catalytic domain containing protein, putative</fullName>
    </submittedName>
</protein>
<evidence type="ECO:0000313" key="9">
    <source>
        <dbReference type="Proteomes" id="UP000515908"/>
    </source>
</evidence>
<keyword evidence="9" id="KW-1185">Reference proteome</keyword>